<dbReference type="Gene3D" id="3.90.1300.10">
    <property type="entry name" value="Amidase signature (AS) domain"/>
    <property type="match status" value="1"/>
</dbReference>
<reference evidence="5" key="1">
    <citation type="journal article" date="2019" name="Int. J. Syst. Evol. Microbiol.">
        <title>The Global Catalogue of Microorganisms (GCM) 10K type strain sequencing project: providing services to taxonomists for standard genome sequencing and annotation.</title>
        <authorList>
            <consortium name="The Broad Institute Genomics Platform"/>
            <consortium name="The Broad Institute Genome Sequencing Center for Infectious Disease"/>
            <person name="Wu L."/>
            <person name="Ma J."/>
        </authorList>
    </citation>
    <scope>NUCLEOTIDE SEQUENCE [LARGE SCALE GENOMIC DNA]</scope>
    <source>
        <strain evidence="5">JCM 17656</strain>
    </source>
</reference>
<comment type="similarity">
    <text evidence="1">Belongs to the amidase family.</text>
</comment>
<dbReference type="EMBL" id="BAABCE010000015">
    <property type="protein sequence ID" value="GAA3576797.1"/>
    <property type="molecule type" value="Genomic_DNA"/>
</dbReference>
<gene>
    <name evidence="4" type="ORF">GCM10022295_67950</name>
</gene>
<feature type="domain" description="Amidase" evidence="3">
    <location>
        <begin position="103"/>
        <end position="225"/>
    </location>
</feature>
<feature type="region of interest" description="Disordered" evidence="2">
    <location>
        <begin position="1"/>
        <end position="20"/>
    </location>
</feature>
<dbReference type="InterPro" id="IPR000120">
    <property type="entry name" value="Amidase"/>
</dbReference>
<accession>A0ABP6Y947</accession>
<comment type="caution">
    <text evidence="4">The sequence shown here is derived from an EMBL/GenBank/DDBJ whole genome shotgun (WGS) entry which is preliminary data.</text>
</comment>
<proteinExistence type="inferred from homology"/>
<evidence type="ECO:0000313" key="4">
    <source>
        <dbReference type="EMBL" id="GAA3576797.1"/>
    </source>
</evidence>
<sequence length="446" mass="44459">MTRTPDHPDGDPSPATPTSLSAEEIASAVRSRTLRAVDVVAEALDRIERADPVLSAFIEVWAEDALRRAGEVDARVEAGERLPLAGVPIGVKGRRGLGTAGPLLEAGCVAVGATSVPGPGTVWQTWGLGRHGPTVNPWRHDRTPGGSSAGSAVAVAAGLVPLATGNDGAGSVRIPAAWCGVVGLKVGNGRLPSSDRTGLMVPGVLTRRVGDAAAYWRVMSGSNAAAADPGAGSGAGLGAGLGAGSGAGSGAELGAGSGAELGAGSGSMSVSASVSASTSGDRPTAVWSSDLGFNSPDPDVVAVAHAAALRLAEAGALRLTRPHTPLRLHDPAPAWLALRTPGAGPTPEVHRIRAANDGRLAALFAGTRLLLTPTAPTPPHGHEGPGERYSTALTWAFNLSGHPAISIPAGFGPDGCPVGLQLVAAHGEEALLLEVAGMAEGHLGPW</sequence>
<evidence type="ECO:0000256" key="1">
    <source>
        <dbReference type="ARBA" id="ARBA00009199"/>
    </source>
</evidence>
<organism evidence="4 5">
    <name type="scientific">Streptomyces osmaniensis</name>
    <dbReference type="NCBI Taxonomy" id="593134"/>
    <lineage>
        <taxon>Bacteria</taxon>
        <taxon>Bacillati</taxon>
        <taxon>Actinomycetota</taxon>
        <taxon>Actinomycetes</taxon>
        <taxon>Kitasatosporales</taxon>
        <taxon>Streptomycetaceae</taxon>
        <taxon>Streptomyces</taxon>
    </lineage>
</organism>
<keyword evidence="5" id="KW-1185">Reference proteome</keyword>
<dbReference type="Pfam" id="PF01425">
    <property type="entry name" value="Amidase"/>
    <property type="match status" value="3"/>
</dbReference>
<dbReference type="SUPFAM" id="SSF75304">
    <property type="entry name" value="Amidase signature (AS) enzymes"/>
    <property type="match status" value="1"/>
</dbReference>
<evidence type="ECO:0000256" key="2">
    <source>
        <dbReference type="SAM" id="MobiDB-lite"/>
    </source>
</evidence>
<dbReference type="PANTHER" id="PTHR11895">
    <property type="entry name" value="TRANSAMIDASE"/>
    <property type="match status" value="1"/>
</dbReference>
<dbReference type="RefSeq" id="WP_346184959.1">
    <property type="nucleotide sequence ID" value="NZ_BAABCE010000015.1"/>
</dbReference>
<name>A0ABP6Y947_9ACTN</name>
<dbReference type="Proteomes" id="UP001500707">
    <property type="component" value="Unassembled WGS sequence"/>
</dbReference>
<feature type="domain" description="Amidase" evidence="3">
    <location>
        <begin position="38"/>
        <end position="92"/>
    </location>
</feature>
<evidence type="ECO:0000313" key="5">
    <source>
        <dbReference type="Proteomes" id="UP001500707"/>
    </source>
</evidence>
<dbReference type="PANTHER" id="PTHR11895:SF7">
    <property type="entry name" value="GLUTAMYL-TRNA(GLN) AMIDOTRANSFERASE SUBUNIT A, MITOCHONDRIAL"/>
    <property type="match status" value="1"/>
</dbReference>
<feature type="domain" description="Amidase" evidence="3">
    <location>
        <begin position="359"/>
        <end position="433"/>
    </location>
</feature>
<protein>
    <recommendedName>
        <fullName evidence="3">Amidase domain-containing protein</fullName>
    </recommendedName>
</protein>
<feature type="compositionally biased region" description="Basic and acidic residues" evidence="2">
    <location>
        <begin position="1"/>
        <end position="10"/>
    </location>
</feature>
<dbReference type="InterPro" id="IPR023631">
    <property type="entry name" value="Amidase_dom"/>
</dbReference>
<evidence type="ECO:0000259" key="3">
    <source>
        <dbReference type="Pfam" id="PF01425"/>
    </source>
</evidence>
<dbReference type="InterPro" id="IPR036928">
    <property type="entry name" value="AS_sf"/>
</dbReference>